<gene>
    <name evidence="9" type="ORF">ACJDUH_08340</name>
</gene>
<dbReference type="SUPFAM" id="SSF161098">
    <property type="entry name" value="MetI-like"/>
    <property type="match status" value="1"/>
</dbReference>
<evidence type="ECO:0000256" key="3">
    <source>
        <dbReference type="ARBA" id="ARBA00022475"/>
    </source>
</evidence>
<name>A0ABW8TRJ4_9CLOT</name>
<feature type="transmembrane region" description="Helical" evidence="7">
    <location>
        <begin position="122"/>
        <end position="144"/>
    </location>
</feature>
<evidence type="ECO:0000256" key="7">
    <source>
        <dbReference type="RuleBase" id="RU363032"/>
    </source>
</evidence>
<organism evidence="9 10">
    <name type="scientific">Candidatus Clostridium radicumherbarum</name>
    <dbReference type="NCBI Taxonomy" id="3381662"/>
    <lineage>
        <taxon>Bacteria</taxon>
        <taxon>Bacillati</taxon>
        <taxon>Bacillota</taxon>
        <taxon>Clostridia</taxon>
        <taxon>Eubacteriales</taxon>
        <taxon>Clostridiaceae</taxon>
        <taxon>Clostridium</taxon>
    </lineage>
</organism>
<dbReference type="CDD" id="cd06261">
    <property type="entry name" value="TM_PBP2"/>
    <property type="match status" value="1"/>
</dbReference>
<keyword evidence="3" id="KW-1003">Cell membrane</keyword>
<evidence type="ECO:0000256" key="5">
    <source>
        <dbReference type="ARBA" id="ARBA00022989"/>
    </source>
</evidence>
<keyword evidence="6 7" id="KW-0472">Membrane</keyword>
<evidence type="ECO:0000256" key="1">
    <source>
        <dbReference type="ARBA" id="ARBA00004651"/>
    </source>
</evidence>
<dbReference type="Pfam" id="PF00528">
    <property type="entry name" value="BPD_transp_1"/>
    <property type="match status" value="1"/>
</dbReference>
<dbReference type="InterPro" id="IPR000515">
    <property type="entry name" value="MetI-like"/>
</dbReference>
<dbReference type="RefSeq" id="WP_406764692.1">
    <property type="nucleotide sequence ID" value="NZ_JBJHZY010000001.1"/>
</dbReference>
<keyword evidence="2 7" id="KW-0813">Transport</keyword>
<evidence type="ECO:0000256" key="6">
    <source>
        <dbReference type="ARBA" id="ARBA00023136"/>
    </source>
</evidence>
<evidence type="ECO:0000256" key="4">
    <source>
        <dbReference type="ARBA" id="ARBA00022692"/>
    </source>
</evidence>
<evidence type="ECO:0000256" key="2">
    <source>
        <dbReference type="ARBA" id="ARBA00022448"/>
    </source>
</evidence>
<evidence type="ECO:0000313" key="10">
    <source>
        <dbReference type="Proteomes" id="UP001623661"/>
    </source>
</evidence>
<dbReference type="PANTHER" id="PTHR43744:SF6">
    <property type="entry name" value="ABC TRANSPORTER PERMEASE PROTEIN YESQ-RELATED"/>
    <property type="match status" value="1"/>
</dbReference>
<feature type="transmembrane region" description="Helical" evidence="7">
    <location>
        <begin position="156"/>
        <end position="176"/>
    </location>
</feature>
<keyword evidence="5 7" id="KW-1133">Transmembrane helix</keyword>
<protein>
    <submittedName>
        <fullName evidence="9">Carbohydrate ABC transporter permease</fullName>
    </submittedName>
</protein>
<sequence length="290" mass="32774">MSKFFLKENGIITQSDLKRTRVKILYFVMFITCILITLFSIAPPIWLFLQSFKDIKEFTLTQSILPKTFDFSKFVGTWNELKFYKYYINSFYSVTGSIICAVVFNGLLAYSISIIKPKGSKFVYTLVISSLMIPATTSIVPLFVNISKLHLNGSFIPLWLSVGANAFYVVLFKEFFDTLPKSVIEAARIDGCSNVGIFFKIIMPLSKPITMVIVMYALNAAWSDFLLPSLLLNNTGLETVMVRLFQFKDAMGSQVDMLRAIVFAMIPPIILFTIFQKQITQGITHSGIKG</sequence>
<proteinExistence type="inferred from homology"/>
<feature type="domain" description="ABC transmembrane type-1" evidence="8">
    <location>
        <begin position="87"/>
        <end position="276"/>
    </location>
</feature>
<accession>A0ABW8TRJ4</accession>
<keyword evidence="10" id="KW-1185">Reference proteome</keyword>
<dbReference type="PANTHER" id="PTHR43744">
    <property type="entry name" value="ABC TRANSPORTER PERMEASE PROTEIN MG189-RELATED-RELATED"/>
    <property type="match status" value="1"/>
</dbReference>
<comment type="caution">
    <text evidence="9">The sequence shown here is derived from an EMBL/GenBank/DDBJ whole genome shotgun (WGS) entry which is preliminary data.</text>
</comment>
<comment type="similarity">
    <text evidence="7">Belongs to the binding-protein-dependent transport system permease family.</text>
</comment>
<keyword evidence="4 7" id="KW-0812">Transmembrane</keyword>
<feature type="transmembrane region" description="Helical" evidence="7">
    <location>
        <begin position="257"/>
        <end position="275"/>
    </location>
</feature>
<dbReference type="Proteomes" id="UP001623661">
    <property type="component" value="Unassembled WGS sequence"/>
</dbReference>
<feature type="transmembrane region" description="Helical" evidence="7">
    <location>
        <begin position="24"/>
        <end position="49"/>
    </location>
</feature>
<comment type="subcellular location">
    <subcellularLocation>
        <location evidence="1 7">Cell membrane</location>
        <topology evidence="1 7">Multi-pass membrane protein</topology>
    </subcellularLocation>
</comment>
<feature type="transmembrane region" description="Helical" evidence="7">
    <location>
        <begin position="91"/>
        <end position="110"/>
    </location>
</feature>
<reference evidence="9 10" key="1">
    <citation type="submission" date="2024-11" db="EMBL/GenBank/DDBJ databases">
        <authorList>
            <person name="Heng Y.C."/>
            <person name="Lim A.C.H."/>
            <person name="Lee J.K.Y."/>
            <person name="Kittelmann S."/>
        </authorList>
    </citation>
    <scope>NUCLEOTIDE SEQUENCE [LARGE SCALE GENOMIC DNA]</scope>
    <source>
        <strain evidence="9 10">WILCCON 0202</strain>
    </source>
</reference>
<dbReference type="InterPro" id="IPR035906">
    <property type="entry name" value="MetI-like_sf"/>
</dbReference>
<evidence type="ECO:0000259" key="8">
    <source>
        <dbReference type="PROSITE" id="PS50928"/>
    </source>
</evidence>
<evidence type="ECO:0000313" key="9">
    <source>
        <dbReference type="EMBL" id="MFL0268109.1"/>
    </source>
</evidence>
<feature type="transmembrane region" description="Helical" evidence="7">
    <location>
        <begin position="197"/>
        <end position="219"/>
    </location>
</feature>
<dbReference type="Gene3D" id="1.10.3720.10">
    <property type="entry name" value="MetI-like"/>
    <property type="match status" value="1"/>
</dbReference>
<dbReference type="PROSITE" id="PS50928">
    <property type="entry name" value="ABC_TM1"/>
    <property type="match status" value="1"/>
</dbReference>
<dbReference type="EMBL" id="JBJHZY010000001">
    <property type="protein sequence ID" value="MFL0268109.1"/>
    <property type="molecule type" value="Genomic_DNA"/>
</dbReference>